<dbReference type="Pfam" id="PF00188">
    <property type="entry name" value="CAP"/>
    <property type="match status" value="1"/>
</dbReference>
<dbReference type="InterPro" id="IPR014044">
    <property type="entry name" value="CAP_dom"/>
</dbReference>
<feature type="chain" id="PRO_5019537051" description="SCP domain-containing protein" evidence="2">
    <location>
        <begin position="21"/>
        <end position="366"/>
    </location>
</feature>
<feature type="domain" description="SCP" evidence="3">
    <location>
        <begin position="123"/>
        <end position="261"/>
    </location>
</feature>
<dbReference type="InterPro" id="IPR018244">
    <property type="entry name" value="Allrgn_V5/Tpx1_CS"/>
</dbReference>
<dbReference type="InterPro" id="IPR034113">
    <property type="entry name" value="SCP_GAPR1-like"/>
</dbReference>
<feature type="compositionally biased region" description="Basic and acidic residues" evidence="1">
    <location>
        <begin position="307"/>
        <end position="317"/>
    </location>
</feature>
<dbReference type="AlphaFoldDB" id="A0A423WVD3"/>
<keyword evidence="5" id="KW-1185">Reference proteome</keyword>
<dbReference type="PANTHER" id="PTHR10334">
    <property type="entry name" value="CYSTEINE-RICH SECRETORY PROTEIN-RELATED"/>
    <property type="match status" value="1"/>
</dbReference>
<accession>A0A423WVD3</accession>
<protein>
    <recommendedName>
        <fullName evidence="3">SCP domain-containing protein</fullName>
    </recommendedName>
</protein>
<sequence>MQFSTRPALAALLMVTGALAKPCAKGYHVKQHPRPEPLSIPGVSATFSILPFVEPSSTVIQPPTSTLITSTIIAAPSTTSTPAAVPTTIASSSSSVVIVTPSSTSSAAAATTTASSSSSSLTTDQQSAVDVQNSARSDVSETALVWDETLASDALAWAQNLAAAGGSAGTLTHASGTGEGENLYWQSTSDNPYANAANAWVEEKGTYNGEAITGTGNFEEYGHYTQIIWESTTKVGMGIASDGAGGYYVVARYTPEGNVSDPIADKGDKPYEQVFLVGETRGLDDPEDDNEEADSRNRELEDEEGCDSIRDGRKDPGASDIDSDDAGSSVTSLEYPPRYATTGSRLAAYGRDAKALMTVQRMIIAN</sequence>
<evidence type="ECO:0000313" key="5">
    <source>
        <dbReference type="Proteomes" id="UP000283895"/>
    </source>
</evidence>
<organism evidence="4 5">
    <name type="scientific">Cytospora schulzeri</name>
    <dbReference type="NCBI Taxonomy" id="448051"/>
    <lineage>
        <taxon>Eukaryota</taxon>
        <taxon>Fungi</taxon>
        <taxon>Dikarya</taxon>
        <taxon>Ascomycota</taxon>
        <taxon>Pezizomycotina</taxon>
        <taxon>Sordariomycetes</taxon>
        <taxon>Sordariomycetidae</taxon>
        <taxon>Diaporthales</taxon>
        <taxon>Cytosporaceae</taxon>
        <taxon>Cytospora</taxon>
    </lineage>
</organism>
<dbReference type="SUPFAM" id="SSF55797">
    <property type="entry name" value="PR-1-like"/>
    <property type="match status" value="1"/>
</dbReference>
<keyword evidence="2" id="KW-0732">Signal</keyword>
<dbReference type="PROSITE" id="PS01009">
    <property type="entry name" value="CRISP_1"/>
    <property type="match status" value="1"/>
</dbReference>
<evidence type="ECO:0000313" key="4">
    <source>
        <dbReference type="EMBL" id="ROW07223.1"/>
    </source>
</evidence>
<evidence type="ECO:0000259" key="3">
    <source>
        <dbReference type="SMART" id="SM00198"/>
    </source>
</evidence>
<dbReference type="InterPro" id="IPR035940">
    <property type="entry name" value="CAP_sf"/>
</dbReference>
<dbReference type="PRINTS" id="PR00837">
    <property type="entry name" value="V5TPXLIKE"/>
</dbReference>
<feature type="region of interest" description="Disordered" evidence="1">
    <location>
        <begin position="279"/>
        <end position="342"/>
    </location>
</feature>
<comment type="caution">
    <text evidence="4">The sequence shown here is derived from an EMBL/GenBank/DDBJ whole genome shotgun (WGS) entry which is preliminary data.</text>
</comment>
<name>A0A423WVD3_9PEZI</name>
<dbReference type="EMBL" id="LKEA01000008">
    <property type="protein sequence ID" value="ROW07223.1"/>
    <property type="molecule type" value="Genomic_DNA"/>
</dbReference>
<dbReference type="SMART" id="SM00198">
    <property type="entry name" value="SCP"/>
    <property type="match status" value="1"/>
</dbReference>
<evidence type="ECO:0000256" key="2">
    <source>
        <dbReference type="SAM" id="SignalP"/>
    </source>
</evidence>
<gene>
    <name evidence="4" type="ORF">VMCG_03776</name>
</gene>
<dbReference type="STRING" id="356882.A0A423WVD3"/>
<evidence type="ECO:0000256" key="1">
    <source>
        <dbReference type="SAM" id="MobiDB-lite"/>
    </source>
</evidence>
<dbReference type="Proteomes" id="UP000283895">
    <property type="component" value="Unassembled WGS sequence"/>
</dbReference>
<reference evidence="4 5" key="1">
    <citation type="submission" date="2015-09" db="EMBL/GenBank/DDBJ databases">
        <title>Host preference determinants of Valsa canker pathogens revealed by comparative genomics.</title>
        <authorList>
            <person name="Yin Z."/>
            <person name="Huang L."/>
        </authorList>
    </citation>
    <scope>NUCLEOTIDE SEQUENCE [LARGE SCALE GENOMIC DNA]</scope>
    <source>
        <strain evidence="4 5">03-1</strain>
    </source>
</reference>
<feature type="signal peptide" evidence="2">
    <location>
        <begin position="1"/>
        <end position="20"/>
    </location>
</feature>
<dbReference type="GO" id="GO:0005576">
    <property type="term" value="C:extracellular region"/>
    <property type="evidence" value="ECO:0007669"/>
    <property type="project" value="InterPro"/>
</dbReference>
<dbReference type="CDD" id="cd05382">
    <property type="entry name" value="CAP_GAPR1-like"/>
    <property type="match status" value="1"/>
</dbReference>
<dbReference type="Gene3D" id="3.40.33.10">
    <property type="entry name" value="CAP"/>
    <property type="match status" value="1"/>
</dbReference>
<proteinExistence type="predicted"/>
<dbReference type="OrthoDB" id="43654at2759"/>
<dbReference type="InterPro" id="IPR001283">
    <property type="entry name" value="CRISP-related"/>
</dbReference>